<evidence type="ECO:0000256" key="3">
    <source>
        <dbReference type="RuleBase" id="RU363071"/>
    </source>
</evidence>
<keyword evidence="3" id="KW-0057">Aromatic amino acid biosynthesis</keyword>
<dbReference type="Pfam" id="PF01474">
    <property type="entry name" value="DAHP_synth_2"/>
    <property type="match status" value="2"/>
</dbReference>
<dbReference type="PANTHER" id="PTHR21337">
    <property type="entry name" value="PHOSPHO-2-DEHYDRO-3-DEOXYHEPTONATE ALDOLASE 1, 2"/>
    <property type="match status" value="1"/>
</dbReference>
<comment type="similarity">
    <text evidence="1 3">Belongs to the class-II DAHP synthase family.</text>
</comment>
<evidence type="ECO:0000313" key="5">
    <source>
        <dbReference type="Proteomes" id="UP000653644"/>
    </source>
</evidence>
<evidence type="ECO:0000256" key="2">
    <source>
        <dbReference type="ARBA" id="ARBA00022679"/>
    </source>
</evidence>
<dbReference type="RefSeq" id="WP_189890924.1">
    <property type="nucleotide sequence ID" value="NZ_BMVN01000024.1"/>
</dbReference>
<dbReference type="PANTHER" id="PTHR21337:SF0">
    <property type="entry name" value="PHOSPHO-2-DEHYDRO-3-DEOXYHEPTONATE ALDOLASE"/>
    <property type="match status" value="1"/>
</dbReference>
<proteinExistence type="inferred from homology"/>
<dbReference type="InterPro" id="IPR002480">
    <property type="entry name" value="DAHP_synth_2"/>
</dbReference>
<keyword evidence="2 3" id="KW-0808">Transferase</keyword>
<organism evidence="4 5">
    <name type="scientific">Streptomyces canarius</name>
    <dbReference type="NCBI Taxonomy" id="285453"/>
    <lineage>
        <taxon>Bacteria</taxon>
        <taxon>Bacillati</taxon>
        <taxon>Actinomycetota</taxon>
        <taxon>Actinomycetes</taxon>
        <taxon>Kitasatosporales</taxon>
        <taxon>Streptomycetaceae</taxon>
        <taxon>Streptomyces</taxon>
    </lineage>
</organism>
<keyword evidence="3" id="KW-0028">Amino-acid biosynthesis</keyword>
<dbReference type="Proteomes" id="UP000653644">
    <property type="component" value="Unassembled WGS sequence"/>
</dbReference>
<sequence length="421" mass="45505">MMHLGLPAAGPAPLPLAVAVSRPRAQQPEWPDQAGVRAVREALRTAPPLVLPAEADRLTARLAEVARGAAFVLQGGDCAETFTGNTESHLRGNLDLLTRMAAVLARAGGLPVVRLARMAGQYAKPRSAAMDAHGLPVYRGDMINGRAATPAERAPDPDRMLRAHAASAVAMNFVRAWTGGEVFTGHEALVLDYECALLRPGPPGDRRPYSGSAHFLWIGERTRRLDGAHIGFAELLANPVGVKLGPTTTPEEAVEYVRRLDPDGVPGRLTLVTRMGHRRVRDVLPPIVEKVTALGHQVVWQCDPMHGNTFVAPTGHKTRRVEHVLDELAGYFEVHRRLGTHPGGVHLELTGDDVTECLGAGIGETDLPNRYETACDPRLNTRQAMAVTARLAELIRRAPKPGRAACHCHGRPDRMSAWSLD</sequence>
<dbReference type="EC" id="2.5.1.54" evidence="3"/>
<comment type="caution">
    <text evidence="4">The sequence shown here is derived from an EMBL/GenBank/DDBJ whole genome shotgun (WGS) entry which is preliminary data.</text>
</comment>
<gene>
    <name evidence="4" type="primary">aroG</name>
    <name evidence="4" type="ORF">GCM10010345_58740</name>
</gene>
<dbReference type="SUPFAM" id="SSF51569">
    <property type="entry name" value="Aldolase"/>
    <property type="match status" value="1"/>
</dbReference>
<name>A0ABQ3CW02_9ACTN</name>
<dbReference type="EMBL" id="BMVN01000024">
    <property type="protein sequence ID" value="GHA46464.1"/>
    <property type="molecule type" value="Genomic_DNA"/>
</dbReference>
<evidence type="ECO:0000256" key="1">
    <source>
        <dbReference type="ARBA" id="ARBA00008911"/>
    </source>
</evidence>
<protein>
    <recommendedName>
        <fullName evidence="3">Phospho-2-dehydro-3-deoxyheptonate aldolase</fullName>
        <ecNumber evidence="3">2.5.1.54</ecNumber>
    </recommendedName>
</protein>
<dbReference type="Gene3D" id="3.20.20.70">
    <property type="entry name" value="Aldolase class I"/>
    <property type="match status" value="1"/>
</dbReference>
<reference evidence="5" key="1">
    <citation type="journal article" date="2019" name="Int. J. Syst. Evol. Microbiol.">
        <title>The Global Catalogue of Microorganisms (GCM) 10K type strain sequencing project: providing services to taxonomists for standard genome sequencing and annotation.</title>
        <authorList>
            <consortium name="The Broad Institute Genomics Platform"/>
            <consortium name="The Broad Institute Genome Sequencing Center for Infectious Disease"/>
            <person name="Wu L."/>
            <person name="Ma J."/>
        </authorList>
    </citation>
    <scope>NUCLEOTIDE SEQUENCE [LARGE SCALE GENOMIC DNA]</scope>
    <source>
        <strain evidence="5">JCM 4733</strain>
    </source>
</reference>
<accession>A0ABQ3CW02</accession>
<comment type="pathway">
    <text evidence="3">Metabolic intermediate biosynthesis; chorismate biosynthesis; chorismate from D-erythrose 4-phosphate and phosphoenolpyruvate: step 1/7.</text>
</comment>
<dbReference type="InterPro" id="IPR013785">
    <property type="entry name" value="Aldolase_TIM"/>
</dbReference>
<keyword evidence="5" id="KW-1185">Reference proteome</keyword>
<evidence type="ECO:0000313" key="4">
    <source>
        <dbReference type="EMBL" id="GHA46464.1"/>
    </source>
</evidence>
<comment type="catalytic activity">
    <reaction evidence="3">
        <text>D-erythrose 4-phosphate + phosphoenolpyruvate + H2O = 7-phospho-2-dehydro-3-deoxy-D-arabino-heptonate + phosphate</text>
        <dbReference type="Rhea" id="RHEA:14717"/>
        <dbReference type="ChEBI" id="CHEBI:15377"/>
        <dbReference type="ChEBI" id="CHEBI:16897"/>
        <dbReference type="ChEBI" id="CHEBI:43474"/>
        <dbReference type="ChEBI" id="CHEBI:58394"/>
        <dbReference type="ChEBI" id="CHEBI:58702"/>
        <dbReference type="EC" id="2.5.1.54"/>
    </reaction>
</comment>